<keyword evidence="1" id="KW-0464">Manganese</keyword>
<reference evidence="4 5" key="1">
    <citation type="submission" date="2016-10" db="EMBL/GenBank/DDBJ databases">
        <authorList>
            <person name="de Groot N.N."/>
        </authorList>
    </citation>
    <scope>NUCLEOTIDE SEQUENCE [LARGE SCALE GENOMIC DNA]</scope>
    <source>
        <strain evidence="4 5">L 420-91</strain>
    </source>
</reference>
<dbReference type="InterPro" id="IPR013785">
    <property type="entry name" value="Aldolase_TIM"/>
</dbReference>
<name>A0A1G8F372_ANETH</name>
<reference evidence="3 6" key="2">
    <citation type="submission" date="2021-08" db="EMBL/GenBank/DDBJ databases">
        <title>Complete genome sequence of the strain Aneurinibacillus thermoaerophilus CCM 8960.</title>
        <authorList>
            <person name="Musilova J."/>
            <person name="Kourilova X."/>
            <person name="Pernicova I."/>
            <person name="Bezdicek M."/>
            <person name="Lengerova M."/>
            <person name="Obruca S."/>
            <person name="Sedlar K."/>
        </authorList>
    </citation>
    <scope>NUCLEOTIDE SEQUENCE [LARGE SCALE GENOMIC DNA]</scope>
    <source>
        <strain evidence="3 6">CCM 8960</strain>
    </source>
</reference>
<gene>
    <name evidence="3" type="ORF">K3F53_07365</name>
    <name evidence="4" type="ORF">SAMN04489735_10555</name>
</gene>
<dbReference type="RefSeq" id="WP_057899164.1">
    <property type="nucleotide sequence ID" value="NZ_CP080764.1"/>
</dbReference>
<dbReference type="GeneID" id="97141186"/>
<dbReference type="Proteomes" id="UP000198956">
    <property type="component" value="Unassembled WGS sequence"/>
</dbReference>
<keyword evidence="6" id="KW-1185">Reference proteome</keyword>
<dbReference type="PANTHER" id="PTHR10277">
    <property type="entry name" value="HOMOCITRATE SYNTHASE-RELATED"/>
    <property type="match status" value="1"/>
</dbReference>
<evidence type="ECO:0000313" key="3">
    <source>
        <dbReference type="EMBL" id="QYY43993.1"/>
    </source>
</evidence>
<dbReference type="EMBL" id="FNDE01000055">
    <property type="protein sequence ID" value="SDH76561.1"/>
    <property type="molecule type" value="Genomic_DNA"/>
</dbReference>
<dbReference type="InterPro" id="IPR000891">
    <property type="entry name" value="PYR_CT"/>
</dbReference>
<dbReference type="SUPFAM" id="SSF51569">
    <property type="entry name" value="Aldolase"/>
    <property type="match status" value="1"/>
</dbReference>
<organism evidence="4 5">
    <name type="scientific">Aneurinibacillus thermoaerophilus</name>
    <dbReference type="NCBI Taxonomy" id="143495"/>
    <lineage>
        <taxon>Bacteria</taxon>
        <taxon>Bacillati</taxon>
        <taxon>Bacillota</taxon>
        <taxon>Bacilli</taxon>
        <taxon>Bacillales</taxon>
        <taxon>Paenibacillaceae</taxon>
        <taxon>Aneurinibacillus group</taxon>
        <taxon>Aneurinibacillus</taxon>
    </lineage>
</organism>
<dbReference type="Proteomes" id="UP000826616">
    <property type="component" value="Chromosome"/>
</dbReference>
<dbReference type="Pfam" id="PF00682">
    <property type="entry name" value="HMGL-like"/>
    <property type="match status" value="1"/>
</dbReference>
<dbReference type="GO" id="GO:0003852">
    <property type="term" value="F:2-isopropylmalate synthase activity"/>
    <property type="evidence" value="ECO:0007669"/>
    <property type="project" value="TreeGrafter"/>
</dbReference>
<evidence type="ECO:0000259" key="2">
    <source>
        <dbReference type="PROSITE" id="PS50991"/>
    </source>
</evidence>
<dbReference type="Gene3D" id="3.20.20.70">
    <property type="entry name" value="Aldolase class I"/>
    <property type="match status" value="1"/>
</dbReference>
<dbReference type="EMBL" id="CP080764">
    <property type="protein sequence ID" value="QYY43993.1"/>
    <property type="molecule type" value="Genomic_DNA"/>
</dbReference>
<dbReference type="PROSITE" id="PS50991">
    <property type="entry name" value="PYR_CT"/>
    <property type="match status" value="1"/>
</dbReference>
<accession>A0A1G8F372</accession>
<feature type="domain" description="Pyruvate carboxyltransferase" evidence="2">
    <location>
        <begin position="2"/>
        <end position="252"/>
    </location>
</feature>
<protein>
    <submittedName>
        <fullName evidence="4">4-hydroxy 2-oxovalerate aldolase</fullName>
    </submittedName>
</protein>
<evidence type="ECO:0000256" key="1">
    <source>
        <dbReference type="ARBA" id="ARBA00023211"/>
    </source>
</evidence>
<dbReference type="GO" id="GO:0009098">
    <property type="term" value="P:L-leucine biosynthetic process"/>
    <property type="evidence" value="ECO:0007669"/>
    <property type="project" value="TreeGrafter"/>
</dbReference>
<sequence>MVKLLDVTLRDGGYTNSFQFEQQVAIDIVDSLHQAGIDYIEIGYRNGPEEGPTKLGLSARVNRDYIHAIRTHVPGAKIVVMLHPHNISEQDLLELKEFNINVVRICIRSDNLQNGLSVIRSAKQQGLFVSANFVRVTYLSPLQIREWMLQAEAAGADWVYFADSNGHMVPDQVKEYAEIFKKVLQIPVGFHAHHNLSLGLTNTLAAIESGIDIIDASLRGLGKGAGNLPTEVYVSYLERMNIKHNYDLVSILKTAEYLENNVMHRPMYLTTRDLMFGMANFSNDFINPVMHEAATQDVSWQQLTLNLSKRKPIKPVFEEIKAVVADIKSLDKILAPTLEERSL</sequence>
<evidence type="ECO:0000313" key="4">
    <source>
        <dbReference type="EMBL" id="SDH76561.1"/>
    </source>
</evidence>
<proteinExistence type="predicted"/>
<dbReference type="PANTHER" id="PTHR10277:SF9">
    <property type="entry name" value="2-ISOPROPYLMALATE SYNTHASE 1, CHLOROPLASTIC-RELATED"/>
    <property type="match status" value="1"/>
</dbReference>
<dbReference type="InterPro" id="IPR050073">
    <property type="entry name" value="2-IPM_HCS-like"/>
</dbReference>
<evidence type="ECO:0000313" key="5">
    <source>
        <dbReference type="Proteomes" id="UP000198956"/>
    </source>
</evidence>
<dbReference type="AlphaFoldDB" id="A0A1G8F372"/>
<evidence type="ECO:0000313" key="6">
    <source>
        <dbReference type="Proteomes" id="UP000826616"/>
    </source>
</evidence>